<reference evidence="5" key="2">
    <citation type="submission" date="2020-05" db="UniProtKB">
        <authorList>
            <consortium name="EnsemblMetazoa"/>
        </authorList>
    </citation>
    <scope>IDENTIFICATION</scope>
    <source>
        <strain evidence="5">FAR1</strain>
    </source>
</reference>
<evidence type="ECO:0000256" key="4">
    <source>
        <dbReference type="SAM" id="Phobius"/>
    </source>
</evidence>
<name>A0A182QMU5_9DIPT</name>
<keyword evidence="1" id="KW-0689">Ribosomal protein</keyword>
<accession>A0A182QMU5</accession>
<keyword evidence="4" id="KW-1133">Transmembrane helix</keyword>
<dbReference type="GO" id="GO:0006412">
    <property type="term" value="P:translation"/>
    <property type="evidence" value="ECO:0007669"/>
    <property type="project" value="InterPro"/>
</dbReference>
<dbReference type="VEuPathDB" id="VectorBase:AFAF013369"/>
<reference evidence="6" key="1">
    <citation type="submission" date="2014-01" db="EMBL/GenBank/DDBJ databases">
        <title>The Genome Sequence of Anopheles farauti FAR1 (V2).</title>
        <authorList>
            <consortium name="The Broad Institute Genomics Platform"/>
            <person name="Neafsey D.E."/>
            <person name="Besansky N."/>
            <person name="Howell P."/>
            <person name="Walton C."/>
            <person name="Young S.K."/>
            <person name="Zeng Q."/>
            <person name="Gargeya S."/>
            <person name="Fitzgerald M."/>
            <person name="Haas B."/>
            <person name="Abouelleil A."/>
            <person name="Allen A.W."/>
            <person name="Alvarado L."/>
            <person name="Arachchi H.M."/>
            <person name="Berlin A.M."/>
            <person name="Chapman S.B."/>
            <person name="Gainer-Dewar J."/>
            <person name="Goldberg J."/>
            <person name="Griggs A."/>
            <person name="Gujja S."/>
            <person name="Hansen M."/>
            <person name="Howarth C."/>
            <person name="Imamovic A."/>
            <person name="Ireland A."/>
            <person name="Larimer J."/>
            <person name="McCowan C."/>
            <person name="Murphy C."/>
            <person name="Pearson M."/>
            <person name="Poon T.W."/>
            <person name="Priest M."/>
            <person name="Roberts A."/>
            <person name="Saif S."/>
            <person name="Shea T."/>
            <person name="Sisk P."/>
            <person name="Sykes S."/>
            <person name="Wortman J."/>
            <person name="Nusbaum C."/>
            <person name="Birren B."/>
        </authorList>
    </citation>
    <scope>NUCLEOTIDE SEQUENCE [LARGE SCALE GENOMIC DNA]</scope>
    <source>
        <strain evidence="6">FAR1</strain>
    </source>
</reference>
<dbReference type="GO" id="GO:0003735">
    <property type="term" value="F:structural constituent of ribosome"/>
    <property type="evidence" value="ECO:0007669"/>
    <property type="project" value="InterPro"/>
</dbReference>
<dbReference type="Pfam" id="PF04758">
    <property type="entry name" value="Ribosomal_S30"/>
    <property type="match status" value="1"/>
</dbReference>
<evidence type="ECO:0000256" key="2">
    <source>
        <dbReference type="ARBA" id="ARBA00023274"/>
    </source>
</evidence>
<dbReference type="EMBL" id="AXCN02000377">
    <property type="status" value="NOT_ANNOTATED_CDS"/>
    <property type="molecule type" value="Genomic_DNA"/>
</dbReference>
<feature type="region of interest" description="Disordered" evidence="3">
    <location>
        <begin position="49"/>
        <end position="77"/>
    </location>
</feature>
<keyword evidence="6" id="KW-1185">Reference proteome</keyword>
<sequence length="152" mass="16791">MQTGIDMLQFILWCQGVEVHDCSTVGELPVPVLDVTMCVPGGKVHGSLARAGKVRAQTPKVDRSDKKKPKTGRAKRRAQYRRRFGMAIILSPTGNWQLLLLLLLLLLHKWMHFGCAWMRFETVPGGSTPSGNGNLDSVPCRKRFCLSSADGS</sequence>
<keyword evidence="4" id="KW-0472">Membrane</keyword>
<evidence type="ECO:0000313" key="6">
    <source>
        <dbReference type="Proteomes" id="UP000075886"/>
    </source>
</evidence>
<evidence type="ECO:0000256" key="3">
    <source>
        <dbReference type="SAM" id="MobiDB-lite"/>
    </source>
</evidence>
<feature type="compositionally biased region" description="Basic residues" evidence="3">
    <location>
        <begin position="66"/>
        <end position="77"/>
    </location>
</feature>
<organism evidence="5 6">
    <name type="scientific">Anopheles farauti</name>
    <dbReference type="NCBI Taxonomy" id="69004"/>
    <lineage>
        <taxon>Eukaryota</taxon>
        <taxon>Metazoa</taxon>
        <taxon>Ecdysozoa</taxon>
        <taxon>Arthropoda</taxon>
        <taxon>Hexapoda</taxon>
        <taxon>Insecta</taxon>
        <taxon>Pterygota</taxon>
        <taxon>Neoptera</taxon>
        <taxon>Endopterygota</taxon>
        <taxon>Diptera</taxon>
        <taxon>Nematocera</taxon>
        <taxon>Culicoidea</taxon>
        <taxon>Culicidae</taxon>
        <taxon>Anophelinae</taxon>
        <taxon>Anopheles</taxon>
    </lineage>
</organism>
<protein>
    <submittedName>
        <fullName evidence="5">40S ribosomal protein S30</fullName>
    </submittedName>
</protein>
<keyword evidence="4" id="KW-0812">Transmembrane</keyword>
<dbReference type="Proteomes" id="UP000075886">
    <property type="component" value="Unassembled WGS sequence"/>
</dbReference>
<dbReference type="PANTHER" id="PTHR12650">
    <property type="entry name" value="40S RIBOSOMAL PROTEIN S30/UBIQUITIN-LIKE PROTEIN FUBI"/>
    <property type="match status" value="1"/>
</dbReference>
<dbReference type="EnsemblMetazoa" id="AFAF013369-RA">
    <property type="protein sequence ID" value="AFAF013369-PA"/>
    <property type="gene ID" value="AFAF013369"/>
</dbReference>
<evidence type="ECO:0000313" key="5">
    <source>
        <dbReference type="EnsemblMetazoa" id="AFAF013369-PA"/>
    </source>
</evidence>
<evidence type="ECO:0000256" key="1">
    <source>
        <dbReference type="ARBA" id="ARBA00022980"/>
    </source>
</evidence>
<dbReference type="AlphaFoldDB" id="A0A182QMU5"/>
<dbReference type="GO" id="GO:0022627">
    <property type="term" value="C:cytosolic small ribosomal subunit"/>
    <property type="evidence" value="ECO:0007669"/>
    <property type="project" value="TreeGrafter"/>
</dbReference>
<feature type="transmembrane region" description="Helical" evidence="4">
    <location>
        <begin position="84"/>
        <end position="107"/>
    </location>
</feature>
<keyword evidence="2" id="KW-0687">Ribonucleoprotein</keyword>
<dbReference type="STRING" id="69004.A0A182QMU5"/>
<dbReference type="InterPro" id="IPR006846">
    <property type="entry name" value="Ribosomal_eS30"/>
</dbReference>
<dbReference type="PANTHER" id="PTHR12650:SF15">
    <property type="entry name" value="RIBOSOMAL PROTEIN S30, ISOFORM A"/>
    <property type="match status" value="1"/>
</dbReference>
<proteinExistence type="predicted"/>